<protein>
    <recommendedName>
        <fullName evidence="1">F-box domain-containing protein</fullName>
    </recommendedName>
</protein>
<dbReference type="InterPro" id="IPR001810">
    <property type="entry name" value="F-box_dom"/>
</dbReference>
<dbReference type="PROSITE" id="PS50181">
    <property type="entry name" value="FBOX"/>
    <property type="match status" value="1"/>
</dbReference>
<keyword evidence="3" id="KW-1185">Reference proteome</keyword>
<gene>
    <name evidence="2" type="ORF">BKA59DRAFT_518076</name>
</gene>
<feature type="domain" description="F-box" evidence="1">
    <location>
        <begin position="76"/>
        <end position="120"/>
    </location>
</feature>
<sequence length="336" mass="39209">MAEPEFSQVVAFFPKSYQSDTRYNFEEHQADAIIRAATHQEHFYQHQMTVRFKADEQKAITLSIATPFASSSAADNGTLDDLPLSIVQDIILLCDIQSVFRLRQTSRRTREKVDSIWQYQKATEYGLDLFRASLMANVACNILLVDLYELLVTIPCSFCAYTARYVHMLTWKRVCRGCLKDAPEVNYVDKSKLKSKIKITDDEMVQLKVFKTPPFLALNRYLYLDYELVSTSEAMKVVGKPRDRYIEETFGEENSQGDLTTCVVPHLDKQGMRLNNWLSCEGCKQIRHPTYQRNKETLMQSAIEWRVYDRDGFLEHFRWCKQAQIVWEQKKLEEAE</sequence>
<comment type="caution">
    <text evidence="2">The sequence shown here is derived from an EMBL/GenBank/DDBJ whole genome shotgun (WGS) entry which is preliminary data.</text>
</comment>
<dbReference type="EMBL" id="JAGPXF010000008">
    <property type="protein sequence ID" value="KAH7233640.1"/>
    <property type="molecule type" value="Genomic_DNA"/>
</dbReference>
<reference evidence="2" key="1">
    <citation type="journal article" date="2021" name="Nat. Commun.">
        <title>Genetic determinants of endophytism in the Arabidopsis root mycobiome.</title>
        <authorList>
            <person name="Mesny F."/>
            <person name="Miyauchi S."/>
            <person name="Thiergart T."/>
            <person name="Pickel B."/>
            <person name="Atanasova L."/>
            <person name="Karlsson M."/>
            <person name="Huettel B."/>
            <person name="Barry K.W."/>
            <person name="Haridas S."/>
            <person name="Chen C."/>
            <person name="Bauer D."/>
            <person name="Andreopoulos W."/>
            <person name="Pangilinan J."/>
            <person name="LaButti K."/>
            <person name="Riley R."/>
            <person name="Lipzen A."/>
            <person name="Clum A."/>
            <person name="Drula E."/>
            <person name="Henrissat B."/>
            <person name="Kohler A."/>
            <person name="Grigoriev I.V."/>
            <person name="Martin F.M."/>
            <person name="Hacquard S."/>
        </authorList>
    </citation>
    <scope>NUCLEOTIDE SEQUENCE</scope>
    <source>
        <strain evidence="2">MPI-SDFR-AT-0068</strain>
    </source>
</reference>
<dbReference type="Pfam" id="PF00646">
    <property type="entry name" value="F-box"/>
    <property type="match status" value="1"/>
</dbReference>
<dbReference type="AlphaFoldDB" id="A0A8K0W6C4"/>
<dbReference type="OrthoDB" id="2687876at2759"/>
<evidence type="ECO:0000313" key="3">
    <source>
        <dbReference type="Proteomes" id="UP000813427"/>
    </source>
</evidence>
<name>A0A8K0W6C4_9HYPO</name>
<dbReference type="Proteomes" id="UP000813427">
    <property type="component" value="Unassembled WGS sequence"/>
</dbReference>
<dbReference type="SUPFAM" id="SSF81383">
    <property type="entry name" value="F-box domain"/>
    <property type="match status" value="1"/>
</dbReference>
<evidence type="ECO:0000259" key="1">
    <source>
        <dbReference type="PROSITE" id="PS50181"/>
    </source>
</evidence>
<proteinExistence type="predicted"/>
<dbReference type="InterPro" id="IPR036047">
    <property type="entry name" value="F-box-like_dom_sf"/>
</dbReference>
<accession>A0A8K0W6C4</accession>
<organism evidence="2 3">
    <name type="scientific">Fusarium tricinctum</name>
    <dbReference type="NCBI Taxonomy" id="61284"/>
    <lineage>
        <taxon>Eukaryota</taxon>
        <taxon>Fungi</taxon>
        <taxon>Dikarya</taxon>
        <taxon>Ascomycota</taxon>
        <taxon>Pezizomycotina</taxon>
        <taxon>Sordariomycetes</taxon>
        <taxon>Hypocreomycetidae</taxon>
        <taxon>Hypocreales</taxon>
        <taxon>Nectriaceae</taxon>
        <taxon>Fusarium</taxon>
        <taxon>Fusarium tricinctum species complex</taxon>
    </lineage>
</organism>
<evidence type="ECO:0000313" key="2">
    <source>
        <dbReference type="EMBL" id="KAH7233640.1"/>
    </source>
</evidence>